<evidence type="ECO:0000256" key="1">
    <source>
        <dbReference type="SAM" id="MobiDB-lite"/>
    </source>
</evidence>
<dbReference type="EMBL" id="MLJW01008952">
    <property type="protein sequence ID" value="OIQ63507.1"/>
    <property type="molecule type" value="Genomic_DNA"/>
</dbReference>
<proteinExistence type="predicted"/>
<feature type="compositionally biased region" description="Polar residues" evidence="1">
    <location>
        <begin position="39"/>
        <end position="48"/>
    </location>
</feature>
<evidence type="ECO:0000313" key="2">
    <source>
        <dbReference type="EMBL" id="OIQ63507.1"/>
    </source>
</evidence>
<dbReference type="AlphaFoldDB" id="A0A1J5PE47"/>
<feature type="region of interest" description="Disordered" evidence="1">
    <location>
        <begin position="24"/>
        <end position="51"/>
    </location>
</feature>
<reference evidence="2" key="1">
    <citation type="submission" date="2016-10" db="EMBL/GenBank/DDBJ databases">
        <title>Sequence of Gallionella enrichment culture.</title>
        <authorList>
            <person name="Poehlein A."/>
            <person name="Muehling M."/>
            <person name="Daniel R."/>
        </authorList>
    </citation>
    <scope>NUCLEOTIDE SEQUENCE</scope>
</reference>
<organism evidence="2">
    <name type="scientific">mine drainage metagenome</name>
    <dbReference type="NCBI Taxonomy" id="410659"/>
    <lineage>
        <taxon>unclassified sequences</taxon>
        <taxon>metagenomes</taxon>
        <taxon>ecological metagenomes</taxon>
    </lineage>
</organism>
<comment type="caution">
    <text evidence="2">The sequence shown here is derived from an EMBL/GenBank/DDBJ whole genome shotgun (WGS) entry which is preliminary data.</text>
</comment>
<protein>
    <submittedName>
        <fullName evidence="2">Uncharacterized protein</fullName>
    </submittedName>
</protein>
<name>A0A1J5PE47_9ZZZZ</name>
<gene>
    <name evidence="2" type="ORF">GALL_549520</name>
</gene>
<sequence>MPMVRVALYQIAARRAVSGLPPSARVRSATSRLARPVASTGSSRTPSGLSPARVIPARIHQATIGGWS</sequence>
<accession>A0A1J5PE47</accession>